<proteinExistence type="predicted"/>
<dbReference type="VEuPathDB" id="FungiDB:A1Q1_06848"/>
<comment type="caution">
    <text evidence="3">The sequence shown here is derived from an EMBL/GenBank/DDBJ whole genome shotgun (WGS) entry which is preliminary data.</text>
</comment>
<protein>
    <submittedName>
        <fullName evidence="3">Uncharacterized protein</fullName>
    </submittedName>
</protein>
<dbReference type="GeneID" id="25990360"/>
<dbReference type="Proteomes" id="UP000002748">
    <property type="component" value="Unassembled WGS sequence"/>
</dbReference>
<dbReference type="AlphaFoldDB" id="J4UJG3"/>
<evidence type="ECO:0000313" key="3">
    <source>
        <dbReference type="EMBL" id="EJT51925.1"/>
    </source>
</evidence>
<dbReference type="KEGG" id="tasa:A1Q1_06848"/>
<gene>
    <name evidence="3" type="ORF">A1Q1_06848</name>
</gene>
<evidence type="ECO:0000256" key="1">
    <source>
        <dbReference type="SAM" id="MobiDB-lite"/>
    </source>
</evidence>
<dbReference type="HOGENOM" id="CLU_912727_0_0_1"/>
<accession>J4UJG3</accession>
<keyword evidence="2" id="KW-1133">Transmembrane helix</keyword>
<dbReference type="EMBL" id="ALBS01000041">
    <property type="protein sequence ID" value="EJT51925.1"/>
    <property type="molecule type" value="Genomic_DNA"/>
</dbReference>
<evidence type="ECO:0000256" key="2">
    <source>
        <dbReference type="SAM" id="Phobius"/>
    </source>
</evidence>
<dbReference type="OrthoDB" id="3364069at2759"/>
<feature type="transmembrane region" description="Helical" evidence="2">
    <location>
        <begin position="79"/>
        <end position="101"/>
    </location>
</feature>
<name>J4UJG3_TRIAS</name>
<evidence type="ECO:0000313" key="4">
    <source>
        <dbReference type="Proteomes" id="UP000002748"/>
    </source>
</evidence>
<keyword evidence="2" id="KW-0812">Transmembrane</keyword>
<organism evidence="3 4">
    <name type="scientific">Trichosporon asahii var. asahii (strain ATCC 90039 / CBS 2479 / JCM 2466 / KCTC 7840 / NBRC 103889/ NCYC 2677 / UAMH 7654)</name>
    <name type="common">Yeast</name>
    <dbReference type="NCBI Taxonomy" id="1186058"/>
    <lineage>
        <taxon>Eukaryota</taxon>
        <taxon>Fungi</taxon>
        <taxon>Dikarya</taxon>
        <taxon>Basidiomycota</taxon>
        <taxon>Agaricomycotina</taxon>
        <taxon>Tremellomycetes</taxon>
        <taxon>Trichosporonales</taxon>
        <taxon>Trichosporonaceae</taxon>
        <taxon>Trichosporon</taxon>
    </lineage>
</organism>
<dbReference type="RefSeq" id="XP_014182572.1">
    <property type="nucleotide sequence ID" value="XM_014327097.1"/>
</dbReference>
<reference evidence="3 4" key="1">
    <citation type="journal article" date="2012" name="Eukaryot. Cell">
        <title>Draft genome sequence of CBS 2479, the standard type strain of Trichosporon asahii.</title>
        <authorList>
            <person name="Yang R.Y."/>
            <person name="Li H.T."/>
            <person name="Zhu H."/>
            <person name="Zhou G.P."/>
            <person name="Wang M."/>
            <person name="Wang L."/>
        </authorList>
    </citation>
    <scope>NUCLEOTIDE SEQUENCE [LARGE SCALE GENOMIC DNA]</scope>
    <source>
        <strain evidence="4">ATCC 90039 / CBS 2479 / JCM 2466 / KCTC 7840 / NCYC 2677 / UAMH 7654</strain>
    </source>
</reference>
<feature type="region of interest" description="Disordered" evidence="1">
    <location>
        <begin position="1"/>
        <end position="25"/>
    </location>
</feature>
<keyword evidence="2" id="KW-0472">Membrane</keyword>
<sequence length="304" mass="33211">MPLSGGKDSSESTPLPRRAGQRVTYGAVPALQVEPPSTRGSGSVTPRPFNGFAAEEYDDGLDDEDEAQLRSLSWHVLKWVYMLVPLATLVFFAGLVALVTWGCRDERKAGQTYPHPFYWKAFSIGVFASITVQALRVPTFVATSSLRISPTAAVILSTIISTALNEALRLLSVPLTTPSPTSGFHSSFWLGLGWGTAETVWGIVQGYEQLALYEDVLGDAAPQECGACAWDAEDADETYDEFPDSPVGEEEVLLEEEELERRVEVLENMRARRGKLPSGREADSRTRGRHGRALPCKLLFASSS</sequence>